<dbReference type="KEGG" id="aeu:ACEE_07460"/>
<dbReference type="GeneID" id="92743346"/>
<comment type="similarity">
    <text evidence="1 5">Belongs to the carbamate kinase family.</text>
</comment>
<dbReference type="GO" id="GO:0008804">
    <property type="term" value="F:carbamate kinase activity"/>
    <property type="evidence" value="ECO:0007669"/>
    <property type="project" value="UniProtKB-UniRule"/>
</dbReference>
<dbReference type="FunFam" id="3.40.1160.10:FF:000007">
    <property type="entry name" value="Carbamate kinase"/>
    <property type="match status" value="1"/>
</dbReference>
<dbReference type="CDD" id="cd04235">
    <property type="entry name" value="AAK_CK"/>
    <property type="match status" value="1"/>
</dbReference>
<keyword evidence="2 5" id="KW-0808">Transferase</keyword>
<dbReference type="InterPro" id="IPR001048">
    <property type="entry name" value="Asp/Glu/Uridylate_kinase"/>
</dbReference>
<dbReference type="PIRSF" id="PIRSF000723">
    <property type="entry name" value="Carbamate_kin"/>
    <property type="match status" value="1"/>
</dbReference>
<evidence type="ECO:0000256" key="5">
    <source>
        <dbReference type="PIRNR" id="PIRNR000723"/>
    </source>
</evidence>
<keyword evidence="3 5" id="KW-0418">Kinase</keyword>
<evidence type="ECO:0000313" key="7">
    <source>
        <dbReference type="EMBL" id="MDE8034358.1"/>
    </source>
</evidence>
<evidence type="ECO:0000313" key="8">
    <source>
        <dbReference type="Proteomes" id="UP001142444"/>
    </source>
</evidence>
<dbReference type="AlphaFoldDB" id="A0A0A7MLF5"/>
<dbReference type="NCBIfam" id="TIGR00746">
    <property type="entry name" value="arcC"/>
    <property type="match status" value="1"/>
</dbReference>
<keyword evidence="8" id="KW-1185">Reference proteome</keyword>
<dbReference type="InterPro" id="IPR036393">
    <property type="entry name" value="AceGlu_kinase-like_sf"/>
</dbReference>
<comment type="caution">
    <text evidence="7">The sequence shown here is derived from an EMBL/GenBank/DDBJ whole genome shotgun (WGS) entry which is preliminary data.</text>
</comment>
<name>A0A0A7MLF5_ACTEU</name>
<dbReference type="PANTHER" id="PTHR30409">
    <property type="entry name" value="CARBAMATE KINASE"/>
    <property type="match status" value="1"/>
</dbReference>
<evidence type="ECO:0000256" key="1">
    <source>
        <dbReference type="ARBA" id="ARBA00011066"/>
    </source>
</evidence>
<dbReference type="NCBIfam" id="NF009008">
    <property type="entry name" value="PRK12354.1"/>
    <property type="match status" value="1"/>
</dbReference>
<dbReference type="EMBL" id="JAPHVQ010000003">
    <property type="protein sequence ID" value="MDE8034358.1"/>
    <property type="molecule type" value="Genomic_DNA"/>
</dbReference>
<evidence type="ECO:0000256" key="2">
    <source>
        <dbReference type="ARBA" id="ARBA00022679"/>
    </source>
</evidence>
<gene>
    <name evidence="7" type="primary">arcC</name>
    <name evidence="7" type="ORF">OQ257_04135</name>
</gene>
<dbReference type="Proteomes" id="UP001142444">
    <property type="component" value="Unassembled WGS sequence"/>
</dbReference>
<dbReference type="Pfam" id="PF00696">
    <property type="entry name" value="AA_kinase"/>
    <property type="match status" value="1"/>
</dbReference>
<dbReference type="SUPFAM" id="SSF53633">
    <property type="entry name" value="Carbamate kinase-like"/>
    <property type="match status" value="1"/>
</dbReference>
<evidence type="ECO:0000256" key="4">
    <source>
        <dbReference type="NCBIfam" id="TIGR00746"/>
    </source>
</evidence>
<reference evidence="7" key="1">
    <citation type="submission" date="2022-11" db="EMBL/GenBank/DDBJ databases">
        <authorList>
            <person name="Kamali M."/>
            <person name="Peak L."/>
            <person name="Go Y.Y."/>
            <person name="Balasuriya U.B.R."/>
            <person name="Carossino M."/>
        </authorList>
    </citation>
    <scope>NUCLEOTIDE SEQUENCE</scope>
    <source>
        <strain evidence="7">4524</strain>
    </source>
</reference>
<dbReference type="NCBIfam" id="NF009007">
    <property type="entry name" value="PRK12352.1"/>
    <property type="match status" value="1"/>
</dbReference>
<proteinExistence type="inferred from homology"/>
<dbReference type="PANTHER" id="PTHR30409:SF1">
    <property type="entry name" value="CARBAMATE KINASE-RELATED"/>
    <property type="match status" value="1"/>
</dbReference>
<sequence>MKIVVALGGNALLKRGEPMTAQNQSANIKIAAEQLAKIKPNNELVISHGNGPQVGLSALQHAAYHAIDNKIEPYPLDVLVSQTVGMIGYMLQQELTNLVPEHPTQTLVTQVIVDANDPAFAKPSKPIGQVYSKEEAENLAAEKGWTVMADGQYYRRAVASPKPQSVTGIEAVKALLAQDQIVICGGGGGVPSIRNEQGKLQGVEAVVDKDLATAVISQQLDADLFIIATDVKAACVNFNKPSQLQIAKANPAELEKLADEFAPGSMGPKVQAVINFVKATGKDAAIGSLSDIQDIVAGKAGTRVTNSISGIEFYK</sequence>
<evidence type="ECO:0000259" key="6">
    <source>
        <dbReference type="Pfam" id="PF00696"/>
    </source>
</evidence>
<feature type="domain" description="Aspartate/glutamate/uridylate kinase" evidence="6">
    <location>
        <begin position="1"/>
        <end position="286"/>
    </location>
</feature>
<dbReference type="InterPro" id="IPR003964">
    <property type="entry name" value="Carb_kinase"/>
</dbReference>
<dbReference type="Gene3D" id="3.40.1160.10">
    <property type="entry name" value="Acetylglutamate kinase-like"/>
    <property type="match status" value="1"/>
</dbReference>
<dbReference type="RefSeq" id="WP_039197795.1">
    <property type="nucleotide sequence ID" value="NZ_CBCRTM010000005.1"/>
</dbReference>
<organism evidence="7 8">
    <name type="scientific">Actinobacillus equuli subsp. equuli</name>
    <dbReference type="NCBI Taxonomy" id="202947"/>
    <lineage>
        <taxon>Bacteria</taxon>
        <taxon>Pseudomonadati</taxon>
        <taxon>Pseudomonadota</taxon>
        <taxon>Gammaproteobacteria</taxon>
        <taxon>Pasteurellales</taxon>
        <taxon>Pasteurellaceae</taxon>
        <taxon>Actinobacillus</taxon>
    </lineage>
</organism>
<reference evidence="7" key="2">
    <citation type="journal article" date="2023" name="Pathogens">
        <title>Pathological Features and Genomic Characterization of an Actinobacillus equuli subsp. equuli Bearing Unique Virulence-Associated Genes from an Adult Horse with Pleuropneumonia.</title>
        <authorList>
            <person name="Kamali M."/>
            <person name="Carossino M."/>
            <person name="Del Piero F."/>
            <person name="Peak L."/>
            <person name="Mitchell M.S."/>
            <person name="Willette J."/>
            <person name="Baker R."/>
            <person name="Li F."/>
            <person name="Kenez A."/>
            <person name="Balasuriya U.B.R."/>
            <person name="Go Y.Y."/>
        </authorList>
    </citation>
    <scope>NUCLEOTIDE SEQUENCE</scope>
    <source>
        <strain evidence="7">4524</strain>
    </source>
</reference>
<evidence type="ECO:0000256" key="3">
    <source>
        <dbReference type="ARBA" id="ARBA00022777"/>
    </source>
</evidence>
<accession>A0A0A7MLF5</accession>
<dbReference type="GO" id="GO:0019546">
    <property type="term" value="P:L-arginine deiminase pathway"/>
    <property type="evidence" value="ECO:0007669"/>
    <property type="project" value="TreeGrafter"/>
</dbReference>
<protein>
    <recommendedName>
        <fullName evidence="4 5">Carbamate kinase</fullName>
    </recommendedName>
</protein>
<dbReference type="GO" id="GO:0005829">
    <property type="term" value="C:cytosol"/>
    <property type="evidence" value="ECO:0007669"/>
    <property type="project" value="TreeGrafter"/>
</dbReference>
<dbReference type="PRINTS" id="PR01469">
    <property type="entry name" value="CARBMTKINASE"/>
</dbReference>